<dbReference type="RefSeq" id="WP_072073732.1">
    <property type="nucleotide sequence ID" value="NZ_CDMW01000001.1"/>
</dbReference>
<dbReference type="GO" id="GO:0015031">
    <property type="term" value="P:protein transport"/>
    <property type="evidence" value="ECO:0007669"/>
    <property type="project" value="InterPro"/>
</dbReference>
<reference evidence="1 2" key="1">
    <citation type="submission" date="2015-01" db="EMBL/GenBank/DDBJ databases">
        <authorList>
            <person name="Pelicic Vladimir"/>
        </authorList>
    </citation>
    <scope>NUCLEOTIDE SEQUENCE [LARGE SCALE GENOMIC DNA]</scope>
    <source>
        <strain evidence="1 2">2908</strain>
    </source>
</reference>
<gene>
    <name evidence="1" type="primary">asp1</name>
    <name evidence="1" type="ORF">SSV_0725</name>
</gene>
<sequence>MYYFIPSWSGSGERVWHRDIIPWYRSMQRLEFDDTIHQIRIFQSENLPVQLLLPAYMPHARYLLHRQDIFETDYYSVFDEIQGIQSKEMQVLQIKDLDWESDCEFVYTPFLIMVRRQGQLYAHVEFGVEGFISFIKFFKDDQLEKFYIFDDRGFVSSITYYEEGQPLYQDYLQPDGDWRIREHLKPDNCRVEVNPAYLLDFDKLEYERMPDLILEKLGHYIERNAGEDSRFVLATHPLYTQAILRLLPKNVQIILSFFHERNHTVDWSALEADLQQANLVLTDRMDFKKAIQRYLPGQAQKVHYLSPFDTRLQLGKSQRRRESKIFYQINLEEGLNDYAIFKVLHYVAKHPDTELIIGVYNAWQEGIQKVETKVQEVIDEFLNRYEFVKNYRRSEQAENALLENQEQVLRFTIKNITDELSLIQELDDTRLIIDLSEQPNLYTQIAGISAGIPQINLVGSDYVTHLQNGYILDSISDVPTAADYYLEGLKNWNQALIYSIEKIHHNTSLELIGRWEQWLKEAENAK</sequence>
<evidence type="ECO:0000313" key="1">
    <source>
        <dbReference type="EMBL" id="CEL90028.1"/>
    </source>
</evidence>
<dbReference type="AlphaFoldDB" id="A0A0B7GP76"/>
<proteinExistence type="predicted"/>
<protein>
    <submittedName>
        <fullName evidence="1">Accessory Sec system protein Asp1</fullName>
    </submittedName>
</protein>
<organism evidence="1 2">
    <name type="scientific">Streptococcus sanguinis</name>
    <dbReference type="NCBI Taxonomy" id="1305"/>
    <lineage>
        <taxon>Bacteria</taxon>
        <taxon>Bacillati</taxon>
        <taxon>Bacillota</taxon>
        <taxon>Bacilli</taxon>
        <taxon>Lactobacillales</taxon>
        <taxon>Streptococcaceae</taxon>
        <taxon>Streptococcus</taxon>
    </lineage>
</organism>
<accession>A0A0B7GP76</accession>
<dbReference type="NCBIfam" id="TIGR03713">
    <property type="entry name" value="acc_sec_asp1"/>
    <property type="match status" value="1"/>
</dbReference>
<name>A0A0B7GP76_STRSA</name>
<dbReference type="InterPro" id="IPR022372">
    <property type="entry name" value="Accessory_SS_Asp1"/>
</dbReference>
<evidence type="ECO:0000313" key="2">
    <source>
        <dbReference type="Proteomes" id="UP000183504"/>
    </source>
</evidence>
<dbReference type="Proteomes" id="UP000183504">
    <property type="component" value="Unassembled WGS sequence"/>
</dbReference>
<dbReference type="Pfam" id="PF16993">
    <property type="entry name" value="Asp1"/>
    <property type="match status" value="1"/>
</dbReference>
<dbReference type="EMBL" id="CDMW01000001">
    <property type="protein sequence ID" value="CEL90028.1"/>
    <property type="molecule type" value="Genomic_DNA"/>
</dbReference>